<dbReference type="Proteomes" id="UP000724874">
    <property type="component" value="Unassembled WGS sequence"/>
</dbReference>
<name>A0A9P5N939_GYMJU</name>
<keyword evidence="2" id="KW-1185">Reference proteome</keyword>
<dbReference type="EMBL" id="JADNYJ010000234">
    <property type="protein sequence ID" value="KAF8873544.1"/>
    <property type="molecule type" value="Genomic_DNA"/>
</dbReference>
<reference evidence="1" key="1">
    <citation type="submission" date="2020-11" db="EMBL/GenBank/DDBJ databases">
        <authorList>
            <consortium name="DOE Joint Genome Institute"/>
            <person name="Ahrendt S."/>
            <person name="Riley R."/>
            <person name="Andreopoulos W."/>
            <person name="LaButti K."/>
            <person name="Pangilinan J."/>
            <person name="Ruiz-duenas F.J."/>
            <person name="Barrasa J.M."/>
            <person name="Sanchez-Garcia M."/>
            <person name="Camarero S."/>
            <person name="Miyauchi S."/>
            <person name="Serrano A."/>
            <person name="Linde D."/>
            <person name="Babiker R."/>
            <person name="Drula E."/>
            <person name="Ayuso-Fernandez I."/>
            <person name="Pacheco R."/>
            <person name="Padilla G."/>
            <person name="Ferreira P."/>
            <person name="Barriuso J."/>
            <person name="Kellner H."/>
            <person name="Castanera R."/>
            <person name="Alfaro M."/>
            <person name="Ramirez L."/>
            <person name="Pisabarro A.G."/>
            <person name="Kuo A."/>
            <person name="Tritt A."/>
            <person name="Lipzen A."/>
            <person name="He G."/>
            <person name="Yan M."/>
            <person name="Ng V."/>
            <person name="Cullen D."/>
            <person name="Martin F."/>
            <person name="Rosso M.-N."/>
            <person name="Henrissat B."/>
            <person name="Hibbett D."/>
            <person name="Martinez A.T."/>
            <person name="Grigoriev I.V."/>
        </authorList>
    </citation>
    <scope>NUCLEOTIDE SEQUENCE</scope>
    <source>
        <strain evidence="1">AH 44721</strain>
    </source>
</reference>
<organism evidence="1 2">
    <name type="scientific">Gymnopilus junonius</name>
    <name type="common">Spectacular rustgill mushroom</name>
    <name type="synonym">Gymnopilus spectabilis subsp. junonius</name>
    <dbReference type="NCBI Taxonomy" id="109634"/>
    <lineage>
        <taxon>Eukaryota</taxon>
        <taxon>Fungi</taxon>
        <taxon>Dikarya</taxon>
        <taxon>Basidiomycota</taxon>
        <taxon>Agaricomycotina</taxon>
        <taxon>Agaricomycetes</taxon>
        <taxon>Agaricomycetidae</taxon>
        <taxon>Agaricales</taxon>
        <taxon>Agaricineae</taxon>
        <taxon>Hymenogastraceae</taxon>
        <taxon>Gymnopilus</taxon>
    </lineage>
</organism>
<sequence>MAVLMSELISPFQLIVLMKVRVQMHSPKPLLQVILEPVCRHLSRPRRFVDKFRRFPFQKLPHGITECQVHHLRVLPLLLMLQPFLHSIAVEKSNTPRFIGVLRVRSGFFTASGLALGSARFFVLLLGRRVGISRPLVVLSRGRHCRGKFNEPVGRSTVRGVK</sequence>
<dbReference type="AlphaFoldDB" id="A0A9P5N939"/>
<evidence type="ECO:0000313" key="2">
    <source>
        <dbReference type="Proteomes" id="UP000724874"/>
    </source>
</evidence>
<gene>
    <name evidence="1" type="ORF">CPB84DRAFT_1798306</name>
</gene>
<proteinExistence type="predicted"/>
<accession>A0A9P5N939</accession>
<comment type="caution">
    <text evidence="1">The sequence shown here is derived from an EMBL/GenBank/DDBJ whole genome shotgun (WGS) entry which is preliminary data.</text>
</comment>
<evidence type="ECO:0000313" key="1">
    <source>
        <dbReference type="EMBL" id="KAF8873544.1"/>
    </source>
</evidence>
<protein>
    <submittedName>
        <fullName evidence="1">Uncharacterized protein</fullName>
    </submittedName>
</protein>